<comment type="caution">
    <text evidence="4">The sequence shown here is derived from an EMBL/GenBank/DDBJ whole genome shotgun (WGS) entry which is preliminary data.</text>
</comment>
<accession>A0ABT0DSP1</accession>
<keyword evidence="1 2" id="KW-0238">DNA-binding</keyword>
<name>A0ABT0DSP1_9SPHN</name>
<dbReference type="Pfam" id="PF00440">
    <property type="entry name" value="TetR_N"/>
    <property type="match status" value="1"/>
</dbReference>
<reference evidence="4 5" key="1">
    <citation type="submission" date="2022-04" db="EMBL/GenBank/DDBJ databases">
        <authorList>
            <person name="Huq M.A."/>
        </authorList>
    </citation>
    <scope>NUCLEOTIDE SEQUENCE [LARGE SCALE GENOMIC DNA]</scope>
    <source>
        <strain evidence="4 5">MAH-33</strain>
    </source>
</reference>
<dbReference type="Gene3D" id="1.10.357.10">
    <property type="entry name" value="Tetracycline Repressor, domain 2"/>
    <property type="match status" value="1"/>
</dbReference>
<keyword evidence="5" id="KW-1185">Reference proteome</keyword>
<evidence type="ECO:0000259" key="3">
    <source>
        <dbReference type="PROSITE" id="PS50977"/>
    </source>
</evidence>
<proteinExistence type="predicted"/>
<dbReference type="InterPro" id="IPR001647">
    <property type="entry name" value="HTH_TetR"/>
</dbReference>
<evidence type="ECO:0000256" key="2">
    <source>
        <dbReference type="PROSITE-ProRule" id="PRU00335"/>
    </source>
</evidence>
<dbReference type="SUPFAM" id="SSF48498">
    <property type="entry name" value="Tetracyclin repressor-like, C-terminal domain"/>
    <property type="match status" value="1"/>
</dbReference>
<dbReference type="EMBL" id="JALKHS010000002">
    <property type="protein sequence ID" value="MCK0530039.1"/>
    <property type="molecule type" value="Genomic_DNA"/>
</dbReference>
<evidence type="ECO:0000313" key="4">
    <source>
        <dbReference type="EMBL" id="MCK0530039.1"/>
    </source>
</evidence>
<feature type="domain" description="HTH tetR-type" evidence="3">
    <location>
        <begin position="24"/>
        <end position="84"/>
    </location>
</feature>
<dbReference type="PROSITE" id="PS50977">
    <property type="entry name" value="HTH_TETR_2"/>
    <property type="match status" value="1"/>
</dbReference>
<protein>
    <submittedName>
        <fullName evidence="4">TetR/AcrR family transcriptional regulator</fullName>
    </submittedName>
</protein>
<gene>
    <name evidence="4" type="ORF">MU848_00410</name>
</gene>
<sequence length="247" mass="27534">MTKLGDARPGAFAARGRPTVSDNREVSNELLHAMEHGLRNKSHLDLTTREIASAAGTNAGMIHYYYHGKNGLIDAALDNLSSDIAQTLNDLNSLFLTDCQDATRKIVSGWMNVLEIHRGTASVVLIESFRPYSTVWHSYRQKKSQGSFNRMQELIRTLVRQGYYRADTDPQVAAFSIISIVLSPLLVGQIMSEIGHKISHIMDDWENEAVKLIDERYRQVDAGRGRAAWQKGRGALTGAADRGRSQH</sequence>
<dbReference type="Proteomes" id="UP001203512">
    <property type="component" value="Unassembled WGS sequence"/>
</dbReference>
<dbReference type="InterPro" id="IPR036271">
    <property type="entry name" value="Tet_transcr_reg_TetR-rel_C_sf"/>
</dbReference>
<dbReference type="RefSeq" id="WP_201516603.1">
    <property type="nucleotide sequence ID" value="NZ_JALKHS010000002.1"/>
</dbReference>
<dbReference type="InterPro" id="IPR009057">
    <property type="entry name" value="Homeodomain-like_sf"/>
</dbReference>
<feature type="DNA-binding region" description="H-T-H motif" evidence="2">
    <location>
        <begin position="47"/>
        <end position="66"/>
    </location>
</feature>
<dbReference type="SUPFAM" id="SSF46689">
    <property type="entry name" value="Homeodomain-like"/>
    <property type="match status" value="1"/>
</dbReference>
<organism evidence="4 5">
    <name type="scientific">Sphingobium agri</name>
    <dbReference type="NCBI Taxonomy" id="2933566"/>
    <lineage>
        <taxon>Bacteria</taxon>
        <taxon>Pseudomonadati</taxon>
        <taxon>Pseudomonadota</taxon>
        <taxon>Alphaproteobacteria</taxon>
        <taxon>Sphingomonadales</taxon>
        <taxon>Sphingomonadaceae</taxon>
        <taxon>Sphingobium</taxon>
    </lineage>
</organism>
<evidence type="ECO:0000313" key="5">
    <source>
        <dbReference type="Proteomes" id="UP001203512"/>
    </source>
</evidence>
<evidence type="ECO:0000256" key="1">
    <source>
        <dbReference type="ARBA" id="ARBA00023125"/>
    </source>
</evidence>